<reference evidence="1" key="2">
    <citation type="submission" date="2017-06" db="EMBL/GenBank/DDBJ databases">
        <title>WGS assembly of Brachypodium distachyon.</title>
        <authorList>
            <consortium name="The International Brachypodium Initiative"/>
            <person name="Lucas S."/>
            <person name="Harmon-Smith M."/>
            <person name="Lail K."/>
            <person name="Tice H."/>
            <person name="Grimwood J."/>
            <person name="Bruce D."/>
            <person name="Barry K."/>
            <person name="Shu S."/>
            <person name="Lindquist E."/>
            <person name="Wang M."/>
            <person name="Pitluck S."/>
            <person name="Vogel J.P."/>
            <person name="Garvin D.F."/>
            <person name="Mockler T.C."/>
            <person name="Schmutz J."/>
            <person name="Rokhsar D."/>
            <person name="Bevan M.W."/>
        </authorList>
    </citation>
    <scope>NUCLEOTIDE SEQUENCE</scope>
    <source>
        <strain evidence="1">Bd21</strain>
    </source>
</reference>
<dbReference type="InParanoid" id="A0A2K2D0E0"/>
<protein>
    <submittedName>
        <fullName evidence="1 2">Uncharacterized protein</fullName>
    </submittedName>
</protein>
<reference evidence="1 2" key="1">
    <citation type="journal article" date="2010" name="Nature">
        <title>Genome sequencing and analysis of the model grass Brachypodium distachyon.</title>
        <authorList>
            <consortium name="International Brachypodium Initiative"/>
        </authorList>
    </citation>
    <scope>NUCLEOTIDE SEQUENCE [LARGE SCALE GENOMIC DNA]</scope>
    <source>
        <strain evidence="1 2">Bd21</strain>
    </source>
</reference>
<proteinExistence type="predicted"/>
<organism evidence="1">
    <name type="scientific">Brachypodium distachyon</name>
    <name type="common">Purple false brome</name>
    <name type="synonym">Trachynia distachya</name>
    <dbReference type="NCBI Taxonomy" id="15368"/>
    <lineage>
        <taxon>Eukaryota</taxon>
        <taxon>Viridiplantae</taxon>
        <taxon>Streptophyta</taxon>
        <taxon>Embryophyta</taxon>
        <taxon>Tracheophyta</taxon>
        <taxon>Spermatophyta</taxon>
        <taxon>Magnoliopsida</taxon>
        <taxon>Liliopsida</taxon>
        <taxon>Poales</taxon>
        <taxon>Poaceae</taxon>
        <taxon>BOP clade</taxon>
        <taxon>Pooideae</taxon>
        <taxon>Stipodae</taxon>
        <taxon>Brachypodieae</taxon>
        <taxon>Brachypodium</taxon>
    </lineage>
</organism>
<evidence type="ECO:0000313" key="2">
    <source>
        <dbReference type="EnsemblPlants" id="PNT67746"/>
    </source>
</evidence>
<dbReference type="EMBL" id="CM000882">
    <property type="protein sequence ID" value="PNT67746.1"/>
    <property type="molecule type" value="Genomic_DNA"/>
</dbReference>
<accession>A0A2K2D0E0</accession>
<evidence type="ECO:0000313" key="1">
    <source>
        <dbReference type="EMBL" id="PNT67746.1"/>
    </source>
</evidence>
<evidence type="ECO:0000313" key="3">
    <source>
        <dbReference type="Proteomes" id="UP000008810"/>
    </source>
</evidence>
<dbReference type="Gramene" id="PNT67746">
    <property type="protein sequence ID" value="PNT67746"/>
    <property type="gene ID" value="BRADI_3g31517v3"/>
</dbReference>
<dbReference type="AlphaFoldDB" id="A0A2K2D0E0"/>
<keyword evidence="3" id="KW-1185">Reference proteome</keyword>
<name>A0A2K2D0E0_BRADI</name>
<dbReference type="EnsemblPlants" id="PNT67746">
    <property type="protein sequence ID" value="PNT67746"/>
    <property type="gene ID" value="BRADI_3g31517v3"/>
</dbReference>
<gene>
    <name evidence="1" type="ORF">BRADI_3g31517v3</name>
</gene>
<sequence length="65" mass="7463">MDGSMDGGYIGAVHRTKARLQIVGIWRPLRSWRQTLMKSNPTILGHDVQGRTMDRWMCARTIATY</sequence>
<reference evidence="2" key="3">
    <citation type="submission" date="2018-08" db="UniProtKB">
        <authorList>
            <consortium name="EnsemblPlants"/>
        </authorList>
    </citation>
    <scope>IDENTIFICATION</scope>
    <source>
        <strain evidence="2">cv. Bd21</strain>
    </source>
</reference>
<dbReference type="Proteomes" id="UP000008810">
    <property type="component" value="Chromosome 3"/>
</dbReference>